<accession>A0A0R3S247</accession>
<reference evidence="4" key="1">
    <citation type="submission" date="2016-04" db="UniProtKB">
        <authorList>
            <consortium name="WormBaseParasite"/>
        </authorList>
    </citation>
    <scope>IDENTIFICATION</scope>
</reference>
<keyword evidence="1" id="KW-0175">Coiled coil</keyword>
<feature type="compositionally biased region" description="Basic and acidic residues" evidence="2">
    <location>
        <begin position="821"/>
        <end position="851"/>
    </location>
</feature>
<proteinExistence type="predicted"/>
<dbReference type="STRING" id="1147741.A0A0R3S247"/>
<feature type="compositionally biased region" description="Polar residues" evidence="2">
    <location>
        <begin position="212"/>
        <end position="241"/>
    </location>
</feature>
<protein>
    <submittedName>
        <fullName evidence="4">Serine/arginine repetitive matrix protein 2</fullName>
    </submittedName>
</protein>
<organism evidence="3 4">
    <name type="scientific">Elaeophora elaphi</name>
    <dbReference type="NCBI Taxonomy" id="1147741"/>
    <lineage>
        <taxon>Eukaryota</taxon>
        <taxon>Metazoa</taxon>
        <taxon>Ecdysozoa</taxon>
        <taxon>Nematoda</taxon>
        <taxon>Chromadorea</taxon>
        <taxon>Rhabditida</taxon>
        <taxon>Spirurina</taxon>
        <taxon>Spiruromorpha</taxon>
        <taxon>Filarioidea</taxon>
        <taxon>Onchocercidae</taxon>
        <taxon>Elaeophora</taxon>
    </lineage>
</organism>
<dbReference type="WBParaSite" id="EEL_0000877201-mRNA-1">
    <property type="protein sequence ID" value="EEL_0000877201-mRNA-1"/>
    <property type="gene ID" value="EEL_0000877201"/>
</dbReference>
<feature type="compositionally biased region" description="Polar residues" evidence="2">
    <location>
        <begin position="410"/>
        <end position="431"/>
    </location>
</feature>
<keyword evidence="3" id="KW-1185">Reference proteome</keyword>
<feature type="compositionally biased region" description="Basic and acidic residues" evidence="2">
    <location>
        <begin position="864"/>
        <end position="873"/>
    </location>
</feature>
<feature type="region of interest" description="Disordered" evidence="2">
    <location>
        <begin position="347"/>
        <end position="431"/>
    </location>
</feature>
<feature type="region of interest" description="Disordered" evidence="2">
    <location>
        <begin position="1292"/>
        <end position="1319"/>
    </location>
</feature>
<sequence>MQKLGDIRNGDDMDERESRKMRHTMIDKMLRNREAELQKYADLQRKLHAAEKIEICRRIRSGAASPSDCHRAKPSRSLSRGRYIKRLRRRRSSASIDDKDLVKKIEAENEEPMYENPSLVYNRLSTNILKYRYLHKLDDETLALYMEQLRRQLSRLDRFRQVSFGPFSVARHQNDPQVSWFFRRRSLPSLTDSTPTTTITSTTTTITSSITQSNIHEQPTLRSIQQLNQHRSRSSKPQSKRNSTHDYSHDDRSQSKRQHSTENSVRLHSGSRNVKSGPTAINVSNVTRTTRTKKSTPTEAKVIQKTVATTPIGRRSFDVTQKIKPKTDSELTDIETTISAAPKFVDKTKVESDERKSEGSTLNLDDEREVYSSVTSPESTDLRPERETISEKSVSPMNYSEMPITDEMRSQSNLSEQVAQQSKIENEQNSDLPLNLSPEILAKKELELENMETPLASEWVASDVVENFASHRTSTASILSGNDLQQMMLSDGINEDQGLAENETGMENKSERLPTYESSIPENGIGKDQDEYNRLEEMSRELPAEDITHVEDKMIVKEFEKPNEIILSPTTALNLEAEKSGKLPEVSDAEIPIETSDITLGDSNTFTYTEMPNRNVTSNETECEVNEFVAVNGKILEVSPEKKLKGYDSVEISEIYSADSSEENVAAKKNLEGTMEDSDSRAGGLAFFEASPQKFSSFDEFKSTIRYTEIEFPDDEVSNHFTQEMKGELATDQQVSEQMFERLSKAPELIPAPLSETSMINHESVELPKSEVSVDQLQESIKNEQEISNAEYSIEETETANGTMEKEALESTKDVIQVEEAHDPFIDEQGKDQEKNFASENIDNDHEEKNQQPDTDENGVKFISKSETEEKPESFATDDASLSEKSYPMETIGSMELQQEKKKEPEMEVSEAKSTAETEITSNGVQKINEKVLQTESKAFESAGSDSAIQEHLQHVDSLDLSVEESKTAVQKIKSEISEMIAVENNRLPEVTLFNPENLIIEGLTNNSELIVAGIQESQPFNLGQLENLQSDDQRNALSFSTLDTISSDVNDLFAKEYQTDEILNEPTNERHSLTEVESKSLECAVDSPISNVLKSDITSVKSNSEETFKEKSEKPVQSIPASNEEEVEIKKEAVEANLGLLEARYASHEFLQSEAIVTCDNLEETAVIEKRKYGKRIPKIVVCNDDTINSNIENLLVESDVKQYHMEANAETLHEQKLPEDEISKNEEVVTSVRNDALEELNDPKQSTRGQLNEFLEQYMQDMIQNVTQLAEERMKTRVVSEEEAGKVEIQKTDESQQHSVPAPECIPEFPAQNSESTFSKSKSDEALQKEVENVQSCSPVITTKVDSDGSTEALESCDLIRESMTISDPYHSNIMAESQGRQDNGVLSGHGSSIECDIPSERIGSASVFEEFSGDSGNARQVKGCAQELELKSELEKRKLELETMCSESFNNNMLRKYHCIISGLTANGQLILNSVSDSMLSSENKFISYFPSSSDASQIINDQIPSISDRNGNPELKVYDMQHIPAEVLNESNICAADVNANISALQETVHMKSIKHEQEMEEHRTATDEHLLLEQCNTGAEERETVNVNRE</sequence>
<evidence type="ECO:0000256" key="1">
    <source>
        <dbReference type="SAM" id="Coils"/>
    </source>
</evidence>
<feature type="region of interest" description="Disordered" evidence="2">
    <location>
        <begin position="821"/>
        <end position="887"/>
    </location>
</feature>
<dbReference type="Proteomes" id="UP000050640">
    <property type="component" value="Unplaced"/>
</dbReference>
<evidence type="ECO:0000256" key="2">
    <source>
        <dbReference type="SAM" id="MobiDB-lite"/>
    </source>
</evidence>
<evidence type="ECO:0000313" key="4">
    <source>
        <dbReference type="WBParaSite" id="EEL_0000877201-mRNA-1"/>
    </source>
</evidence>
<feature type="compositionally biased region" description="Polar residues" evidence="2">
    <location>
        <begin position="261"/>
        <end position="281"/>
    </location>
</feature>
<name>A0A0R3S247_9BILA</name>
<feature type="compositionally biased region" description="Basic and acidic residues" evidence="2">
    <location>
        <begin position="347"/>
        <end position="358"/>
    </location>
</feature>
<evidence type="ECO:0000313" key="3">
    <source>
        <dbReference type="Proteomes" id="UP000050640"/>
    </source>
</evidence>
<feature type="region of interest" description="Disordered" evidence="2">
    <location>
        <begin position="191"/>
        <end position="299"/>
    </location>
</feature>
<feature type="region of interest" description="Disordered" evidence="2">
    <location>
        <begin position="505"/>
        <end position="528"/>
    </location>
</feature>
<feature type="compositionally biased region" description="Basic and acidic residues" evidence="2">
    <location>
        <begin position="380"/>
        <end position="390"/>
    </location>
</feature>
<feature type="compositionally biased region" description="Basic and acidic residues" evidence="2">
    <location>
        <begin position="243"/>
        <end position="254"/>
    </location>
</feature>
<feature type="coiled-coil region" evidence="1">
    <location>
        <begin position="26"/>
        <end position="53"/>
    </location>
</feature>
<feature type="compositionally biased region" description="Low complexity" evidence="2">
    <location>
        <begin position="191"/>
        <end position="211"/>
    </location>
</feature>